<keyword evidence="3" id="KW-1185">Reference proteome</keyword>
<feature type="region of interest" description="Disordered" evidence="1">
    <location>
        <begin position="826"/>
        <end position="854"/>
    </location>
</feature>
<evidence type="ECO:0000256" key="1">
    <source>
        <dbReference type="SAM" id="MobiDB-lite"/>
    </source>
</evidence>
<dbReference type="KEGG" id="scm:SCHCO_02519867"/>
<dbReference type="OrthoDB" id="3035389at2759"/>
<reference evidence="2 3" key="1">
    <citation type="journal article" date="2010" name="Nat. Biotechnol.">
        <title>Genome sequence of the model mushroom Schizophyllum commune.</title>
        <authorList>
            <person name="Ohm R.A."/>
            <person name="de Jong J.F."/>
            <person name="Lugones L.G."/>
            <person name="Aerts A."/>
            <person name="Kothe E."/>
            <person name="Stajich J.E."/>
            <person name="de Vries R.P."/>
            <person name="Record E."/>
            <person name="Levasseur A."/>
            <person name="Baker S.E."/>
            <person name="Bartholomew K.A."/>
            <person name="Coutinho P.M."/>
            <person name="Erdmann S."/>
            <person name="Fowler T.J."/>
            <person name="Gathman A.C."/>
            <person name="Lombard V."/>
            <person name="Henrissat B."/>
            <person name="Knabe N."/>
            <person name="Kuees U."/>
            <person name="Lilly W.W."/>
            <person name="Lindquist E."/>
            <person name="Lucas S."/>
            <person name="Magnuson J.K."/>
            <person name="Piumi F."/>
            <person name="Raudaskoski M."/>
            <person name="Salamov A."/>
            <person name="Schmutz J."/>
            <person name="Schwarze F.W.M.R."/>
            <person name="vanKuyk P.A."/>
            <person name="Horton J.S."/>
            <person name="Grigoriev I.V."/>
            <person name="Woesten H.A.B."/>
        </authorList>
    </citation>
    <scope>NUCLEOTIDE SEQUENCE [LARGE SCALE GENOMIC DNA]</scope>
    <source>
        <strain evidence="3">H4-8 / FGSC 9210</strain>
    </source>
</reference>
<dbReference type="eggNOG" id="ENOG502SGPP">
    <property type="taxonomic scope" value="Eukaryota"/>
</dbReference>
<evidence type="ECO:0000313" key="3">
    <source>
        <dbReference type="Proteomes" id="UP000007431"/>
    </source>
</evidence>
<dbReference type="HOGENOM" id="CLU_012650_0_0_1"/>
<dbReference type="AlphaFoldDB" id="D8QK69"/>
<feature type="region of interest" description="Disordered" evidence="1">
    <location>
        <begin position="115"/>
        <end position="138"/>
    </location>
</feature>
<feature type="region of interest" description="Disordered" evidence="1">
    <location>
        <begin position="160"/>
        <end position="340"/>
    </location>
</feature>
<sequence length="978" mass="108209">MTNTPSPSSSSSSSVVPSKRKWTSKTMKTWVATDPSSTEPNVHHGDKRSAARAEKIRKMKEERAAAQRAPPKYRMIHPPPPRPAQTPTTPAFSLNNLIPFDDEYKKEHDEYYATAYSEGGSPPTNDVGKPSLCSSTRTGSQIPYEAADASAETGYAYPTNRIEGHADGASTMNGYSEDVDMQPATTDGRSQAENKGDTGGDMDIDDVEEINTNSLHAPSHTKDSVGTDIGGVTGIHSNDRSDGRALRMRSQPRTTKDATTLTTQTENMQESYPASAPCGEATYADAGVQTTPPPPPPALRDASTTTADVREDSHQSVSRRNASTTTLDFVQDPQANKNAHGSSVMDLMASERQCGVANVCTSTNMERTKDKFNEGWRRFGPQGRDISGYVPRYPHTPTVTWPTQLVTTTPYIPDLRRGKSGRNKLKWDRTYVNNIAKKFKSSRDRPDLCVHAKFTTLDAAFELIDKCNVNGVPLVFDDFPDSARWAFAASKVDEDPFMKPVTWSTNRIRGVVGANLDTPRDFQDAALREAKPMRPYVTATLREFHTWLKMPGKVRCILDLTCGFRQADQVTDKLADNVVESFSSTFGNMYAGHFDIAADVMKTLDWFLLHTAGFLTFGHIDASGMATSAEIRGAGLKEWIVFSATNMPQPKRGDTRQERRRIRSRLIQRIRDLITAASSDDLKPQKKREGDADWDVDGCVIELRPGMKYYQPAGTVHAAYTPVPTAAAGKHFFTYNDLHRMEVSRRVQLSKESVTNHDHNCGVQLMLITMAAALPVRATTGQGDVIRVLLKGPFANHNHSVFFRKPMIALALMLVRPQDYMRKPERLEDDEAAPSPTSQKKRSASVSNKEDGKVKAAEALRAERIAEYNMTQRLRSDKWAEDGTAFDRLAYTVARKILIACKTKYPGDAKAQLPGREYIFEGSRWDDPGPPLDVRELTDDLRTTHVDDVVNDAGGDEDSEGDDSESEVGSESDLTDLE</sequence>
<feature type="compositionally biased region" description="Acidic residues" evidence="1">
    <location>
        <begin position="200"/>
        <end position="209"/>
    </location>
</feature>
<feature type="compositionally biased region" description="Acidic residues" evidence="1">
    <location>
        <begin position="954"/>
        <end position="978"/>
    </location>
</feature>
<proteinExistence type="predicted"/>
<feature type="compositionally biased region" description="Low complexity" evidence="1">
    <location>
        <begin position="1"/>
        <end position="17"/>
    </location>
</feature>
<evidence type="ECO:0008006" key="4">
    <source>
        <dbReference type="Google" id="ProtNLM"/>
    </source>
</evidence>
<feature type="region of interest" description="Disordered" evidence="1">
    <location>
        <begin position="1"/>
        <end position="95"/>
    </location>
</feature>
<dbReference type="RefSeq" id="XP_003026832.1">
    <property type="nucleotide sequence ID" value="XM_003026786.1"/>
</dbReference>
<feature type="region of interest" description="Disordered" evidence="1">
    <location>
        <begin position="922"/>
        <end position="978"/>
    </location>
</feature>
<dbReference type="GeneID" id="9596603"/>
<name>D8QK69_SCHCM</name>
<feature type="compositionally biased region" description="Basic and acidic residues" evidence="1">
    <location>
        <begin position="41"/>
        <end position="65"/>
    </location>
</feature>
<dbReference type="VEuPathDB" id="FungiDB:SCHCODRAFT_02519867"/>
<dbReference type="InParanoid" id="D8QK69"/>
<dbReference type="Proteomes" id="UP000007431">
    <property type="component" value="Unassembled WGS sequence"/>
</dbReference>
<feature type="compositionally biased region" description="Basic and acidic residues" evidence="1">
    <location>
        <begin position="923"/>
        <end position="948"/>
    </location>
</feature>
<organism evidence="3">
    <name type="scientific">Schizophyllum commune (strain H4-8 / FGSC 9210)</name>
    <name type="common">Split gill fungus</name>
    <dbReference type="NCBI Taxonomy" id="578458"/>
    <lineage>
        <taxon>Eukaryota</taxon>
        <taxon>Fungi</taxon>
        <taxon>Dikarya</taxon>
        <taxon>Basidiomycota</taxon>
        <taxon>Agaricomycotina</taxon>
        <taxon>Agaricomycetes</taxon>
        <taxon>Agaricomycetidae</taxon>
        <taxon>Agaricales</taxon>
        <taxon>Schizophyllaceae</taxon>
        <taxon>Schizophyllum</taxon>
    </lineage>
</organism>
<dbReference type="EMBL" id="GL377315">
    <property type="protein sequence ID" value="EFI91929.1"/>
    <property type="molecule type" value="Genomic_DNA"/>
</dbReference>
<evidence type="ECO:0000313" key="2">
    <source>
        <dbReference type="EMBL" id="EFI91929.1"/>
    </source>
</evidence>
<feature type="compositionally biased region" description="Polar residues" evidence="1">
    <location>
        <begin position="315"/>
        <end position="340"/>
    </location>
</feature>
<accession>D8QK69</accession>
<protein>
    <recommendedName>
        <fullName evidence="4">JmjC domain-containing protein</fullName>
    </recommendedName>
</protein>
<gene>
    <name evidence="2" type="ORF">SCHCODRAFT_238449</name>
</gene>